<evidence type="ECO:0000313" key="3">
    <source>
        <dbReference type="Proteomes" id="UP001311232"/>
    </source>
</evidence>
<reference evidence="2 3" key="1">
    <citation type="submission" date="2021-06" db="EMBL/GenBank/DDBJ databases">
        <authorList>
            <person name="Palmer J.M."/>
        </authorList>
    </citation>
    <scope>NUCLEOTIDE SEQUENCE [LARGE SCALE GENOMIC DNA]</scope>
    <source>
        <strain evidence="2 3">MEX-2019</strain>
        <tissue evidence="2">Muscle</tissue>
    </source>
</reference>
<comment type="caution">
    <text evidence="2">The sequence shown here is derived from an EMBL/GenBank/DDBJ whole genome shotgun (WGS) entry which is preliminary data.</text>
</comment>
<dbReference type="Proteomes" id="UP001311232">
    <property type="component" value="Unassembled WGS sequence"/>
</dbReference>
<proteinExistence type="predicted"/>
<dbReference type="AlphaFoldDB" id="A0AAV9R7R3"/>
<sequence>MIPPTTDPADKQKADALDRWLQRQKEEVMRNLPKGLEVLPSPLLLEQMEREAVQLRSPPASLVVHQGPAAKPTSSFRRNKRRRSAPSGVSAAEEYPMAAAVTSEQWFLCQLAGGLQQIKTFRKTSLMYSSPELMERIRQMEEDYGTAIRQFYCPPPPSTPGLQGAAAAAAEQPTPGLQGAAAAAEQSTSGLQPAVELLEGPEERAASISRS</sequence>
<organism evidence="2 3">
    <name type="scientific">Crenichthys baileyi</name>
    <name type="common">White River springfish</name>
    <dbReference type="NCBI Taxonomy" id="28760"/>
    <lineage>
        <taxon>Eukaryota</taxon>
        <taxon>Metazoa</taxon>
        <taxon>Chordata</taxon>
        <taxon>Craniata</taxon>
        <taxon>Vertebrata</taxon>
        <taxon>Euteleostomi</taxon>
        <taxon>Actinopterygii</taxon>
        <taxon>Neopterygii</taxon>
        <taxon>Teleostei</taxon>
        <taxon>Neoteleostei</taxon>
        <taxon>Acanthomorphata</taxon>
        <taxon>Ovalentaria</taxon>
        <taxon>Atherinomorphae</taxon>
        <taxon>Cyprinodontiformes</taxon>
        <taxon>Goodeidae</taxon>
        <taxon>Crenichthys</taxon>
    </lineage>
</organism>
<name>A0AAV9R7R3_9TELE</name>
<gene>
    <name evidence="2" type="ORF">CRENBAI_016119</name>
</gene>
<accession>A0AAV9R7R3</accession>
<feature type="region of interest" description="Disordered" evidence="1">
    <location>
        <begin position="55"/>
        <end position="91"/>
    </location>
</feature>
<dbReference type="EMBL" id="JAHHUM010002340">
    <property type="protein sequence ID" value="KAK5604507.1"/>
    <property type="molecule type" value="Genomic_DNA"/>
</dbReference>
<keyword evidence="3" id="KW-1185">Reference proteome</keyword>
<evidence type="ECO:0000256" key="1">
    <source>
        <dbReference type="SAM" id="MobiDB-lite"/>
    </source>
</evidence>
<protein>
    <submittedName>
        <fullName evidence="2">Uncharacterized protein</fullName>
    </submittedName>
</protein>
<evidence type="ECO:0000313" key="2">
    <source>
        <dbReference type="EMBL" id="KAK5604507.1"/>
    </source>
</evidence>
<feature type="region of interest" description="Disordered" evidence="1">
    <location>
        <begin position="155"/>
        <end position="211"/>
    </location>
</feature>